<keyword evidence="3 11" id="KW-0813">Transport</keyword>
<reference evidence="13" key="1">
    <citation type="journal article" date="2023" name="Mol. Phylogenet. Evol.">
        <title>Genome-scale phylogeny and comparative genomics of the fungal order Sordariales.</title>
        <authorList>
            <person name="Hensen N."/>
            <person name="Bonometti L."/>
            <person name="Westerberg I."/>
            <person name="Brannstrom I.O."/>
            <person name="Guillou S."/>
            <person name="Cros-Aarteil S."/>
            <person name="Calhoun S."/>
            <person name="Haridas S."/>
            <person name="Kuo A."/>
            <person name="Mondo S."/>
            <person name="Pangilinan J."/>
            <person name="Riley R."/>
            <person name="LaButti K."/>
            <person name="Andreopoulos B."/>
            <person name="Lipzen A."/>
            <person name="Chen C."/>
            <person name="Yan M."/>
            <person name="Daum C."/>
            <person name="Ng V."/>
            <person name="Clum A."/>
            <person name="Steindorff A."/>
            <person name="Ohm R.A."/>
            <person name="Martin F."/>
            <person name="Silar P."/>
            <person name="Natvig D.O."/>
            <person name="Lalanne C."/>
            <person name="Gautier V."/>
            <person name="Ament-Velasquez S.L."/>
            <person name="Kruys A."/>
            <person name="Hutchinson M.I."/>
            <person name="Powell A.J."/>
            <person name="Barry K."/>
            <person name="Miller A.N."/>
            <person name="Grigoriev I.V."/>
            <person name="Debuchy R."/>
            <person name="Gladieux P."/>
            <person name="Hiltunen Thoren M."/>
            <person name="Johannesson H."/>
        </authorList>
    </citation>
    <scope>NUCLEOTIDE SEQUENCE</scope>
    <source>
        <strain evidence="13">CBS 508.74</strain>
    </source>
</reference>
<comment type="similarity">
    <text evidence="2 11">Belongs to the mitochondrial carrier (TC 2.A.29) family.</text>
</comment>
<evidence type="ECO:0000256" key="1">
    <source>
        <dbReference type="ARBA" id="ARBA00004225"/>
    </source>
</evidence>
<dbReference type="SUPFAM" id="SSF103506">
    <property type="entry name" value="Mitochondrial carrier"/>
    <property type="match status" value="1"/>
</dbReference>
<keyword evidence="8" id="KW-0496">Mitochondrion</keyword>
<evidence type="ECO:0000256" key="12">
    <source>
        <dbReference type="SAM" id="MobiDB-lite"/>
    </source>
</evidence>
<feature type="repeat" description="Solcar" evidence="10">
    <location>
        <begin position="218"/>
        <end position="321"/>
    </location>
</feature>
<keyword evidence="7" id="KW-1133">Transmembrane helix</keyword>
<dbReference type="GO" id="GO:0022857">
    <property type="term" value="F:transmembrane transporter activity"/>
    <property type="evidence" value="ECO:0007669"/>
    <property type="project" value="TreeGrafter"/>
</dbReference>
<keyword evidence="4 10" id="KW-0812">Transmembrane</keyword>
<evidence type="ECO:0000256" key="6">
    <source>
        <dbReference type="ARBA" id="ARBA00022792"/>
    </source>
</evidence>
<comment type="caution">
    <text evidence="13">The sequence shown here is derived from an EMBL/GenBank/DDBJ whole genome shotgun (WGS) entry which is preliminary data.</text>
</comment>
<dbReference type="GO" id="GO:0031966">
    <property type="term" value="C:mitochondrial membrane"/>
    <property type="evidence" value="ECO:0007669"/>
    <property type="project" value="UniProtKB-SubCell"/>
</dbReference>
<organism evidence="13 14">
    <name type="scientific">Canariomyces notabilis</name>
    <dbReference type="NCBI Taxonomy" id="2074819"/>
    <lineage>
        <taxon>Eukaryota</taxon>
        <taxon>Fungi</taxon>
        <taxon>Dikarya</taxon>
        <taxon>Ascomycota</taxon>
        <taxon>Pezizomycotina</taxon>
        <taxon>Sordariomycetes</taxon>
        <taxon>Sordariomycetidae</taxon>
        <taxon>Sordariales</taxon>
        <taxon>Chaetomiaceae</taxon>
        <taxon>Canariomyces</taxon>
    </lineage>
</organism>
<evidence type="ECO:0000256" key="7">
    <source>
        <dbReference type="ARBA" id="ARBA00022989"/>
    </source>
</evidence>
<dbReference type="Pfam" id="PF00153">
    <property type="entry name" value="Mito_carr"/>
    <property type="match status" value="3"/>
</dbReference>
<keyword evidence="9 10" id="KW-0472">Membrane</keyword>
<evidence type="ECO:0000256" key="9">
    <source>
        <dbReference type="ARBA" id="ARBA00023136"/>
    </source>
</evidence>
<name>A0AAN6TBC9_9PEZI</name>
<dbReference type="Proteomes" id="UP001302812">
    <property type="component" value="Unassembled WGS sequence"/>
</dbReference>
<evidence type="ECO:0000256" key="4">
    <source>
        <dbReference type="ARBA" id="ARBA00022692"/>
    </source>
</evidence>
<keyword evidence="6" id="KW-0999">Mitochondrion inner membrane</keyword>
<dbReference type="PANTHER" id="PTHR45624">
    <property type="entry name" value="MITOCHONDRIAL BASIC AMINO ACIDS TRANSPORTER-RELATED"/>
    <property type="match status" value="1"/>
</dbReference>
<gene>
    <name evidence="13" type="ORF">N656DRAFT_178914</name>
</gene>
<protein>
    <submittedName>
        <fullName evidence="13">Mitochondrial carrier</fullName>
    </submittedName>
</protein>
<evidence type="ECO:0000256" key="8">
    <source>
        <dbReference type="ARBA" id="ARBA00023128"/>
    </source>
</evidence>
<dbReference type="Gene3D" id="1.50.40.10">
    <property type="entry name" value="Mitochondrial carrier domain"/>
    <property type="match status" value="2"/>
</dbReference>
<reference evidence="13" key="2">
    <citation type="submission" date="2023-05" db="EMBL/GenBank/DDBJ databases">
        <authorList>
            <consortium name="Lawrence Berkeley National Laboratory"/>
            <person name="Steindorff A."/>
            <person name="Hensen N."/>
            <person name="Bonometti L."/>
            <person name="Westerberg I."/>
            <person name="Brannstrom I.O."/>
            <person name="Guillou S."/>
            <person name="Cros-Aarteil S."/>
            <person name="Calhoun S."/>
            <person name="Haridas S."/>
            <person name="Kuo A."/>
            <person name="Mondo S."/>
            <person name="Pangilinan J."/>
            <person name="Riley R."/>
            <person name="Labutti K."/>
            <person name="Andreopoulos B."/>
            <person name="Lipzen A."/>
            <person name="Chen C."/>
            <person name="Yanf M."/>
            <person name="Daum C."/>
            <person name="Ng V."/>
            <person name="Clum A."/>
            <person name="Ohm R."/>
            <person name="Martin F."/>
            <person name="Silar P."/>
            <person name="Natvig D."/>
            <person name="Lalanne C."/>
            <person name="Gautier V."/>
            <person name="Ament-Velasquez S.L."/>
            <person name="Kruys A."/>
            <person name="Hutchinson M.I."/>
            <person name="Powell A.J."/>
            <person name="Barry K."/>
            <person name="Miller A.N."/>
            <person name="Grigoriev I.V."/>
            <person name="Debuchy R."/>
            <person name="Gladieux P."/>
            <person name="Thoren M.H."/>
            <person name="Johannesson H."/>
        </authorList>
    </citation>
    <scope>NUCLEOTIDE SEQUENCE</scope>
    <source>
        <strain evidence="13">CBS 508.74</strain>
    </source>
</reference>
<evidence type="ECO:0000313" key="14">
    <source>
        <dbReference type="Proteomes" id="UP001302812"/>
    </source>
</evidence>
<feature type="region of interest" description="Disordered" evidence="12">
    <location>
        <begin position="26"/>
        <end position="74"/>
    </location>
</feature>
<feature type="repeat" description="Solcar" evidence="10">
    <location>
        <begin position="109"/>
        <end position="191"/>
    </location>
</feature>
<keyword evidence="14" id="KW-1185">Reference proteome</keyword>
<evidence type="ECO:0000256" key="2">
    <source>
        <dbReference type="ARBA" id="ARBA00006375"/>
    </source>
</evidence>
<dbReference type="PANTHER" id="PTHR45624:SF9">
    <property type="entry name" value="CARRIER PROTEIN, PUTATIVE (AFU_ORTHOLOGUE AFUA_4G06390)-RELATED"/>
    <property type="match status" value="1"/>
</dbReference>
<dbReference type="InterPro" id="IPR023395">
    <property type="entry name" value="MCP_dom_sf"/>
</dbReference>
<comment type="subcellular location">
    <subcellularLocation>
        <location evidence="1">Mitochondrion membrane</location>
        <topology evidence="1">Multi-pass membrane protein</topology>
    </subcellularLocation>
</comment>
<evidence type="ECO:0000256" key="5">
    <source>
        <dbReference type="ARBA" id="ARBA00022737"/>
    </source>
</evidence>
<dbReference type="InterPro" id="IPR018108">
    <property type="entry name" value="MCP_transmembrane"/>
</dbReference>
<dbReference type="PROSITE" id="PS50920">
    <property type="entry name" value="SOLCAR"/>
    <property type="match status" value="3"/>
</dbReference>
<sequence>MPSELLSSAADDRSHSSILLQDGSVHCSHAPFPMMPPYQTSSQQDRQQQQQQQRRHGVSSDRTSGDGSSSDVISPDTRLAIAAPAAAAESTATTNSSGTNAVSSYQRLVKRYRVEVAASASSVLSTLTTFPLDSVKTRMQTYRYAGFRDCVQHTYQTEKLRGFFRGVTAPMASITLVRTVSFSIYQRSKYVYCDWVKRNFGFDVMGHVSSRGTYPNLWTIATFGAAGATAGSCITVIACPFELTKLSAQVSVLLADKKNCPKPESHAIAASYQNKGTLKTLGNIVKHRGFGGLYTGFRLHLLRDTLGTGTYFMTYESSKQLLTTFGGDGTHSNPLAVLVAGGLCGIVSWALIYPVDSAKSIYQRNSLMYSKGQKVEPVKIAFFQRNMYRGLGVSMGRSCAVNAVFFSSFEFLKKRIKAMDDHRRPN</sequence>
<feature type="compositionally biased region" description="Low complexity" evidence="12">
    <location>
        <begin position="60"/>
        <end position="74"/>
    </location>
</feature>
<feature type="repeat" description="Solcar" evidence="10">
    <location>
        <begin position="332"/>
        <end position="415"/>
    </location>
</feature>
<keyword evidence="5" id="KW-0677">Repeat</keyword>
<proteinExistence type="inferred from homology"/>
<feature type="compositionally biased region" description="Low complexity" evidence="12">
    <location>
        <begin position="43"/>
        <end position="52"/>
    </location>
</feature>
<evidence type="ECO:0000256" key="10">
    <source>
        <dbReference type="PROSITE-ProRule" id="PRU00282"/>
    </source>
</evidence>
<evidence type="ECO:0000256" key="3">
    <source>
        <dbReference type="ARBA" id="ARBA00022448"/>
    </source>
</evidence>
<accession>A0AAN6TBC9</accession>
<evidence type="ECO:0000256" key="11">
    <source>
        <dbReference type="RuleBase" id="RU000488"/>
    </source>
</evidence>
<dbReference type="RefSeq" id="XP_064668813.1">
    <property type="nucleotide sequence ID" value="XM_064808762.1"/>
</dbReference>
<dbReference type="InterPro" id="IPR050567">
    <property type="entry name" value="Mitochondrial_Carrier"/>
</dbReference>
<dbReference type="EMBL" id="MU853347">
    <property type="protein sequence ID" value="KAK4111243.1"/>
    <property type="molecule type" value="Genomic_DNA"/>
</dbReference>
<dbReference type="GeneID" id="89932885"/>
<dbReference type="AlphaFoldDB" id="A0AAN6TBC9"/>
<evidence type="ECO:0000313" key="13">
    <source>
        <dbReference type="EMBL" id="KAK4111243.1"/>
    </source>
</evidence>